<evidence type="ECO:0000313" key="3">
    <source>
        <dbReference type="EMBL" id="KAH0957927.1"/>
    </source>
</evidence>
<protein>
    <submittedName>
        <fullName evidence="3">Arginase family protein</fullName>
    </submittedName>
</protein>
<sequence>MATVNGSPYLRLRRLNTSNSNSNINSNKDGNGVLDVGDRGLPSVHDGAADENDVEGETNLGHNVPRTHQKRHHKSSFRWWADEYRCAALCIGGIVTLALVLWHFDGKLAPHFEPGIELDMIVIAIMTLVRVTLGSIVESCICQGAWIWVSKSHQARTHNRARLEDFKLFDEASRGFLGSLALLWRLKGLHLSCLGALIIVVTHGFETFSQQMFVYVQNPTNGILAAQVRDLEPRCYTANCTWPVFPTLAVCGRCAPAQVKVHCTEETRSCSFGISANTNATLLEGAEVDLFQVNPVNGSLSNATDQKKAFVSMFEIMTISQRAAATRTTGAECALWFCLKAYNVSVADGRARQMVVATWDESRFEAATSAHSDEHVFVSIPEGMNTQQMSRFSVSDRSLKALRSFIDSLTNGKFEHASDVINFSSDWVEAMWQATVDLGTWIDKFSLSLTNEIREHGTIRDPYRTNYEGNASKMANYVHVQWYWMMYPALFLVISLFYLVSTIKAGARDDVSAWKGDSLPMLFSRIDLRILALGSEKMDVPKGLDDLGKSRVALTKDKDGYWTFEPHGSKEEQDEDEEDAVIRMLNYL</sequence>
<keyword evidence="2" id="KW-1133">Transmembrane helix</keyword>
<dbReference type="OrthoDB" id="5242705at2759"/>
<keyword evidence="2" id="KW-0812">Transmembrane</keyword>
<evidence type="ECO:0000256" key="2">
    <source>
        <dbReference type="SAM" id="Phobius"/>
    </source>
</evidence>
<proteinExistence type="predicted"/>
<reference evidence="3" key="1">
    <citation type="submission" date="2021-09" db="EMBL/GenBank/DDBJ databases">
        <title>A high-quality genome of the endoparasitic fungus Hirsutella rhossiliensis with a comparison of Hirsutella genomes reveals transposable elements contributing to genome size variation.</title>
        <authorList>
            <person name="Lin R."/>
            <person name="Jiao Y."/>
            <person name="Sun X."/>
            <person name="Ling J."/>
            <person name="Xie B."/>
            <person name="Cheng X."/>
        </authorList>
    </citation>
    <scope>NUCLEOTIDE SEQUENCE</scope>
    <source>
        <strain evidence="3">HR02</strain>
    </source>
</reference>
<evidence type="ECO:0000313" key="4">
    <source>
        <dbReference type="Proteomes" id="UP000824596"/>
    </source>
</evidence>
<dbReference type="PANTHER" id="PTHR35394:SF5">
    <property type="entry name" value="DUF3176 DOMAIN-CONTAINING PROTEIN"/>
    <property type="match status" value="1"/>
</dbReference>
<keyword evidence="2" id="KW-0472">Membrane</keyword>
<dbReference type="RefSeq" id="XP_044715441.1">
    <property type="nucleotide sequence ID" value="XM_044869490.1"/>
</dbReference>
<dbReference type="Proteomes" id="UP000824596">
    <property type="component" value="Unassembled WGS sequence"/>
</dbReference>
<comment type="caution">
    <text evidence="3">The sequence shown here is derived from an EMBL/GenBank/DDBJ whole genome shotgun (WGS) entry which is preliminary data.</text>
</comment>
<dbReference type="Pfam" id="PF11374">
    <property type="entry name" value="DUF3176"/>
    <property type="match status" value="1"/>
</dbReference>
<feature type="transmembrane region" description="Helical" evidence="2">
    <location>
        <begin position="482"/>
        <end position="500"/>
    </location>
</feature>
<dbReference type="GeneID" id="68360148"/>
<organism evidence="3 4">
    <name type="scientific">Hirsutella rhossiliensis</name>
    <dbReference type="NCBI Taxonomy" id="111463"/>
    <lineage>
        <taxon>Eukaryota</taxon>
        <taxon>Fungi</taxon>
        <taxon>Dikarya</taxon>
        <taxon>Ascomycota</taxon>
        <taxon>Pezizomycotina</taxon>
        <taxon>Sordariomycetes</taxon>
        <taxon>Hypocreomycetidae</taxon>
        <taxon>Hypocreales</taxon>
        <taxon>Ophiocordycipitaceae</taxon>
        <taxon>Hirsutella</taxon>
    </lineage>
</organism>
<name>A0A9P8MRK0_9HYPO</name>
<dbReference type="EMBL" id="JAIZPD010000018">
    <property type="protein sequence ID" value="KAH0957927.1"/>
    <property type="molecule type" value="Genomic_DNA"/>
</dbReference>
<keyword evidence="4" id="KW-1185">Reference proteome</keyword>
<feature type="region of interest" description="Disordered" evidence="1">
    <location>
        <begin position="45"/>
        <end position="67"/>
    </location>
</feature>
<evidence type="ECO:0000256" key="1">
    <source>
        <dbReference type="SAM" id="MobiDB-lite"/>
    </source>
</evidence>
<dbReference type="PANTHER" id="PTHR35394">
    <property type="entry name" value="DUF3176 DOMAIN-CONTAINING PROTEIN"/>
    <property type="match status" value="1"/>
</dbReference>
<dbReference type="AlphaFoldDB" id="A0A9P8MRK0"/>
<dbReference type="InterPro" id="IPR021514">
    <property type="entry name" value="DUF3176"/>
</dbReference>
<accession>A0A9P8MRK0</accession>
<gene>
    <name evidence="3" type="ORF">HRG_11020</name>
</gene>